<dbReference type="OrthoDB" id="9782689at2"/>
<dbReference type="Proteomes" id="UP000045545">
    <property type="component" value="Unassembled WGS sequence"/>
</dbReference>
<feature type="domain" description="SUF system FeS cluster assembly SufBD core" evidence="2">
    <location>
        <begin position="85"/>
        <end position="306"/>
    </location>
</feature>
<name>A0A0E4G9R3_9FIRM</name>
<reference evidence="3 4" key="1">
    <citation type="submission" date="2015-03" db="EMBL/GenBank/DDBJ databases">
        <authorList>
            <person name="Murphy D."/>
        </authorList>
    </citation>
    <scope>NUCLEOTIDE SEQUENCE [LARGE SCALE GENOMIC DNA]</scope>
    <source>
        <strain evidence="3 4">OL-4</strain>
    </source>
</reference>
<dbReference type="InterPro" id="IPR055346">
    <property type="entry name" value="Fe-S_cluster_assembly_SufBD"/>
</dbReference>
<dbReference type="SUPFAM" id="SSF101960">
    <property type="entry name" value="Stabilizer of iron transporter SufD"/>
    <property type="match status" value="1"/>
</dbReference>
<dbReference type="AlphaFoldDB" id="A0A0E4G9R3"/>
<dbReference type="Pfam" id="PF01458">
    <property type="entry name" value="SUFBD_core"/>
    <property type="match status" value="1"/>
</dbReference>
<proteinExistence type="inferred from homology"/>
<gene>
    <name evidence="3" type="ORF">10</name>
</gene>
<dbReference type="PANTHER" id="PTHR30508">
    <property type="entry name" value="FES CLUSTER ASSEMBLY PROTEIN SUF"/>
    <property type="match status" value="1"/>
</dbReference>
<evidence type="ECO:0000313" key="3">
    <source>
        <dbReference type="EMBL" id="CFX22642.1"/>
    </source>
</evidence>
<evidence type="ECO:0000313" key="4">
    <source>
        <dbReference type="Proteomes" id="UP000045545"/>
    </source>
</evidence>
<sequence>MKLNNLDMDLLNSVAGMHGIPKGAVNIRRDGEAVIRQSSSNIILSSLTGNKPGLKVEIKPGTRNETVHVPVILTQPGFQDKVYNTFIVGEDADATIIAGCGIHNNSHASSRHDGIHEIIIRRGARLKYIEKHYGEGGEKAQNILNPTTIITVEKGAVAELEMVQIKGVDDTIRSTKAYVHEKGNLKIVERLLTQGEQRAESDIEIYIEGDGGAAQVLSRSVAQENSYQLFRAALIGKTACLGHVECDAIIMDNARIKSIPELMAEDAEAVLTHEAAIGKIAGEQLIKLMSLGLTEKEAVDAILEGFLK</sequence>
<accession>A0A0E4G9R3</accession>
<dbReference type="InterPro" id="IPR000825">
    <property type="entry name" value="SUF_FeS_clus_asmbl_SufBD_core"/>
</dbReference>
<dbReference type="STRING" id="690567.10"/>
<dbReference type="InterPro" id="IPR037284">
    <property type="entry name" value="SUF_FeS_clus_asmbl_SufBD_sf"/>
</dbReference>
<dbReference type="EMBL" id="CGIH01000011">
    <property type="protein sequence ID" value="CFX22642.1"/>
    <property type="molecule type" value="Genomic_DNA"/>
</dbReference>
<keyword evidence="4" id="KW-1185">Reference proteome</keyword>
<evidence type="ECO:0000256" key="1">
    <source>
        <dbReference type="ARBA" id="ARBA00043967"/>
    </source>
</evidence>
<comment type="similarity">
    <text evidence="1">Belongs to the iron-sulfur cluster assembly SufBD family.</text>
</comment>
<dbReference type="RefSeq" id="WP_046496107.1">
    <property type="nucleotide sequence ID" value="NZ_CGIH01000011.1"/>
</dbReference>
<organism evidence="3 4">
    <name type="scientific">Syntrophomonas zehnderi OL-4</name>
    <dbReference type="NCBI Taxonomy" id="690567"/>
    <lineage>
        <taxon>Bacteria</taxon>
        <taxon>Bacillati</taxon>
        <taxon>Bacillota</taxon>
        <taxon>Clostridia</taxon>
        <taxon>Eubacteriales</taxon>
        <taxon>Syntrophomonadaceae</taxon>
        <taxon>Syntrophomonas</taxon>
    </lineage>
</organism>
<evidence type="ECO:0000259" key="2">
    <source>
        <dbReference type="Pfam" id="PF01458"/>
    </source>
</evidence>
<protein>
    <submittedName>
        <fullName evidence="3">SUF system FeS cluster assembly, SufBD</fullName>
    </submittedName>
</protein>
<dbReference type="GO" id="GO:0016226">
    <property type="term" value="P:iron-sulfur cluster assembly"/>
    <property type="evidence" value="ECO:0007669"/>
    <property type="project" value="InterPro"/>
</dbReference>
<dbReference type="PANTHER" id="PTHR30508:SF1">
    <property type="entry name" value="UPF0051 PROTEIN ABCI8, CHLOROPLASTIC-RELATED"/>
    <property type="match status" value="1"/>
</dbReference>